<feature type="signal peptide" evidence="5">
    <location>
        <begin position="1"/>
        <end position="28"/>
    </location>
</feature>
<evidence type="ECO:0000256" key="5">
    <source>
        <dbReference type="SAM" id="SignalP"/>
    </source>
</evidence>
<protein>
    <submittedName>
        <fullName evidence="7">Oligodendrocyte myelin glycoprotein a</fullName>
    </submittedName>
</protein>
<feature type="compositionally biased region" description="Low complexity" evidence="4">
    <location>
        <begin position="371"/>
        <end position="384"/>
    </location>
</feature>
<dbReference type="SMART" id="SM00013">
    <property type="entry name" value="LRRNT"/>
    <property type="match status" value="1"/>
</dbReference>
<organism evidence="7 8">
    <name type="scientific">Seriola lalandi dorsalis</name>
    <dbReference type="NCBI Taxonomy" id="1841481"/>
    <lineage>
        <taxon>Eukaryota</taxon>
        <taxon>Metazoa</taxon>
        <taxon>Chordata</taxon>
        <taxon>Craniata</taxon>
        <taxon>Vertebrata</taxon>
        <taxon>Euteleostomi</taxon>
        <taxon>Actinopterygii</taxon>
        <taxon>Neopterygii</taxon>
        <taxon>Teleostei</taxon>
        <taxon>Neoteleostei</taxon>
        <taxon>Acanthomorphata</taxon>
        <taxon>Carangaria</taxon>
        <taxon>Carangiformes</taxon>
        <taxon>Carangidae</taxon>
        <taxon>Seriola</taxon>
    </lineage>
</organism>
<keyword evidence="1" id="KW-0433">Leucine-rich repeat</keyword>
<feature type="compositionally biased region" description="Polar residues" evidence="4">
    <location>
        <begin position="401"/>
        <end position="441"/>
    </location>
</feature>
<keyword evidence="8" id="KW-1185">Reference proteome</keyword>
<dbReference type="Pfam" id="PF01462">
    <property type="entry name" value="LRRNT"/>
    <property type="match status" value="1"/>
</dbReference>
<reference evidence="7" key="2">
    <citation type="submission" date="2025-09" db="UniProtKB">
        <authorList>
            <consortium name="Ensembl"/>
        </authorList>
    </citation>
    <scope>IDENTIFICATION</scope>
</reference>
<accession>A0A3B4YGA6</accession>
<dbReference type="GO" id="GO:0031102">
    <property type="term" value="P:neuron projection regeneration"/>
    <property type="evidence" value="ECO:0007669"/>
    <property type="project" value="TreeGrafter"/>
</dbReference>
<keyword evidence="2 5" id="KW-0732">Signal</keyword>
<dbReference type="InterPro" id="IPR001611">
    <property type="entry name" value="Leu-rich_rpt"/>
</dbReference>
<feature type="domain" description="LRRNT" evidence="6">
    <location>
        <begin position="29"/>
        <end position="63"/>
    </location>
</feature>
<proteinExistence type="predicted"/>
<dbReference type="Pfam" id="PF13855">
    <property type="entry name" value="LRR_8"/>
    <property type="match status" value="1"/>
</dbReference>
<reference evidence="7" key="1">
    <citation type="submission" date="2025-08" db="UniProtKB">
        <authorList>
            <consortium name="Ensembl"/>
        </authorList>
    </citation>
    <scope>IDENTIFICATION</scope>
</reference>
<dbReference type="AlphaFoldDB" id="A0A3B4YGA6"/>
<evidence type="ECO:0000259" key="6">
    <source>
        <dbReference type="SMART" id="SM00013"/>
    </source>
</evidence>
<dbReference type="GeneTree" id="ENSGT00940000160802"/>
<keyword evidence="3" id="KW-0677">Repeat</keyword>
<dbReference type="Pfam" id="PF00560">
    <property type="entry name" value="LRR_1"/>
    <property type="match status" value="1"/>
</dbReference>
<feature type="chain" id="PRO_5017320475" evidence="5">
    <location>
        <begin position="29"/>
        <end position="463"/>
    </location>
</feature>
<dbReference type="InterPro" id="IPR000372">
    <property type="entry name" value="LRRNT"/>
</dbReference>
<feature type="region of interest" description="Disordered" evidence="4">
    <location>
        <begin position="340"/>
        <end position="441"/>
    </location>
</feature>
<dbReference type="SMART" id="SM00369">
    <property type="entry name" value="LRR_TYP"/>
    <property type="match status" value="4"/>
</dbReference>
<evidence type="ECO:0000256" key="2">
    <source>
        <dbReference type="ARBA" id="ARBA00022729"/>
    </source>
</evidence>
<dbReference type="InterPro" id="IPR003591">
    <property type="entry name" value="Leu-rich_rpt_typical-subtyp"/>
</dbReference>
<evidence type="ECO:0000313" key="7">
    <source>
        <dbReference type="Ensembl" id="ENSSLDP00000022064.1"/>
    </source>
</evidence>
<dbReference type="STRING" id="1841481.ENSSLDP00000022064"/>
<evidence type="ECO:0000313" key="8">
    <source>
        <dbReference type="Proteomes" id="UP000261360"/>
    </source>
</evidence>
<dbReference type="PROSITE" id="PS51450">
    <property type="entry name" value="LRR"/>
    <property type="match status" value="3"/>
</dbReference>
<dbReference type="PRINTS" id="PR00019">
    <property type="entry name" value="LEURICHRPT"/>
</dbReference>
<dbReference type="Ensembl" id="ENSSLDT00000022784.1">
    <property type="protein sequence ID" value="ENSSLDP00000022064.1"/>
    <property type="gene ID" value="ENSSLDG00000017220.1"/>
</dbReference>
<dbReference type="PANTHER" id="PTHR47114:SF4">
    <property type="entry name" value="OLIGODENDROCYTE MYELIN GLYCOPROTEIN B"/>
    <property type="match status" value="1"/>
</dbReference>
<evidence type="ECO:0000256" key="4">
    <source>
        <dbReference type="SAM" id="MobiDB-lite"/>
    </source>
</evidence>
<dbReference type="PANTHER" id="PTHR47114">
    <property type="match status" value="1"/>
</dbReference>
<sequence length="463" mass="51472">EPYLISKQRMCALLGLLLVLLLGLHVLAVCPSMCSCSRSHREVDCSWRGLRQLPDGFQHNMRSLNLSHNRFHNLDNQLTTYTHLRFLDLSHNRLSHLPTGLPRSLWHLLAASNRLQLLDKNDTVYQWNLRLLDLSNNKLERVIFINNTLINLCTLNLSHNHFWTLPTNMPMHLEAVDLSHNLLVKVLPGSLDRLPRLTYLYLHANRFSTLPAGVLDRMTSLRVITLGDNPWACHLYTDITYLLSWSQHTPTRVLGCPCHTQSVCGGVRPGRTGGWHFASYNLPPLAASAQDLSSIPPGASVTGWWYTGSALRTPHTQHHPFTATPASISTVAPRSTDAHLPVNHLSETGGPAATHHMTQHTDSGSEEDSPSDSPHTTDTSSVSDITESPVSADMTLATDRFFTTENPSAQTKKTTTLRTRSVRRQNQSHPRSISNSSPAPATCSSLPLLHNLGLLSLILQHVL</sequence>
<dbReference type="SUPFAM" id="SSF52058">
    <property type="entry name" value="L domain-like"/>
    <property type="match status" value="1"/>
</dbReference>
<dbReference type="Proteomes" id="UP000261360">
    <property type="component" value="Unplaced"/>
</dbReference>
<dbReference type="Gene3D" id="3.80.10.10">
    <property type="entry name" value="Ribonuclease Inhibitor"/>
    <property type="match status" value="2"/>
</dbReference>
<dbReference type="InterPro" id="IPR032675">
    <property type="entry name" value="LRR_dom_sf"/>
</dbReference>
<evidence type="ECO:0000256" key="3">
    <source>
        <dbReference type="ARBA" id="ARBA00022737"/>
    </source>
</evidence>
<evidence type="ECO:0000256" key="1">
    <source>
        <dbReference type="ARBA" id="ARBA00022614"/>
    </source>
</evidence>
<dbReference type="InterPro" id="IPR051071">
    <property type="entry name" value="LRR-bact_E3_ubiq_ligases"/>
</dbReference>
<name>A0A3B4YGA6_SERLL</name>